<protein>
    <submittedName>
        <fullName evidence="1">Uncharacterized protein</fullName>
    </submittedName>
</protein>
<dbReference type="Pfam" id="PF20137">
    <property type="entry name" value="BubE"/>
    <property type="match status" value="1"/>
</dbReference>
<dbReference type="Proteomes" id="UP001203945">
    <property type="component" value="Unassembled WGS sequence"/>
</dbReference>
<accession>A0ABT1MVK4</accession>
<keyword evidence="2" id="KW-1185">Reference proteome</keyword>
<gene>
    <name evidence="1" type="ORF">MLD63_17595</name>
</gene>
<evidence type="ECO:0000313" key="1">
    <source>
        <dbReference type="EMBL" id="MCQ0972236.1"/>
    </source>
</evidence>
<sequence>MSLSKNRRPRWTAISDWLKRPAISPSVRQTNECRCHFWIRQGRIDWCKDSPRRTCKDAVQRK</sequence>
<comment type="caution">
    <text evidence="1">The sequence shown here is derived from an EMBL/GenBank/DDBJ whole genome shotgun (WGS) entry which is preliminary data.</text>
</comment>
<dbReference type="EMBL" id="JAKZEU010000011">
    <property type="protein sequence ID" value="MCQ0972236.1"/>
    <property type="molecule type" value="Genomic_DNA"/>
</dbReference>
<reference evidence="1 2" key="1">
    <citation type="submission" date="2022-03" db="EMBL/GenBank/DDBJ databases">
        <authorList>
            <person name="He Y."/>
        </authorList>
    </citation>
    <scope>NUCLEOTIDE SEQUENCE [LARGE SCALE GENOMIC DNA]</scope>
    <source>
        <strain evidence="1 2">TK19116</strain>
    </source>
</reference>
<proteinExistence type="predicted"/>
<name>A0ABT1MVK4_9RHOB</name>
<dbReference type="InterPro" id="IPR045384">
    <property type="entry name" value="DUF6527"/>
</dbReference>
<evidence type="ECO:0000313" key="2">
    <source>
        <dbReference type="Proteomes" id="UP001203945"/>
    </source>
</evidence>
<organism evidence="1 2">
    <name type="scientific">Paracoccus albicereus</name>
    <dbReference type="NCBI Taxonomy" id="2922394"/>
    <lineage>
        <taxon>Bacteria</taxon>
        <taxon>Pseudomonadati</taxon>
        <taxon>Pseudomonadota</taxon>
        <taxon>Alphaproteobacteria</taxon>
        <taxon>Rhodobacterales</taxon>
        <taxon>Paracoccaceae</taxon>
        <taxon>Paracoccus</taxon>
    </lineage>
</organism>